<keyword evidence="3" id="KW-1185">Reference proteome</keyword>
<protein>
    <submittedName>
        <fullName evidence="2">Uncharacterized protein</fullName>
    </submittedName>
</protein>
<keyword evidence="1" id="KW-1133">Transmembrane helix</keyword>
<evidence type="ECO:0000256" key="1">
    <source>
        <dbReference type="SAM" id="Phobius"/>
    </source>
</evidence>
<feature type="transmembrane region" description="Helical" evidence="1">
    <location>
        <begin position="104"/>
        <end position="123"/>
    </location>
</feature>
<dbReference type="EMBL" id="VRLW01000010">
    <property type="protein sequence ID" value="KAA1256952.1"/>
    <property type="molecule type" value="Genomic_DNA"/>
</dbReference>
<proteinExistence type="predicted"/>
<gene>
    <name evidence="2" type="ORF">LF1_57600</name>
</gene>
<reference evidence="2 3" key="1">
    <citation type="submission" date="2019-08" db="EMBL/GenBank/DDBJ databases">
        <title>Deep-cultivation of Planctomycetes and their phenomic and genomic characterization uncovers novel biology.</title>
        <authorList>
            <person name="Wiegand S."/>
            <person name="Jogler M."/>
            <person name="Boedeker C."/>
            <person name="Pinto D."/>
            <person name="Vollmers J."/>
            <person name="Rivas-Marin E."/>
            <person name="Kohn T."/>
            <person name="Peeters S.H."/>
            <person name="Heuer A."/>
            <person name="Rast P."/>
            <person name="Oberbeckmann S."/>
            <person name="Bunk B."/>
            <person name="Jeske O."/>
            <person name="Meyerdierks A."/>
            <person name="Storesund J.E."/>
            <person name="Kallscheuer N."/>
            <person name="Luecker S."/>
            <person name="Lage O.M."/>
            <person name="Pohl T."/>
            <person name="Merkel B.J."/>
            <person name="Hornburger P."/>
            <person name="Mueller R.-W."/>
            <person name="Bruemmer F."/>
            <person name="Labrenz M."/>
            <person name="Spormann A.M."/>
            <person name="Op Den Camp H."/>
            <person name="Overmann J."/>
            <person name="Amann R."/>
            <person name="Jetten M.S.M."/>
            <person name="Mascher T."/>
            <person name="Medema M.H."/>
            <person name="Devos D.P."/>
            <person name="Kaster A.-K."/>
            <person name="Ovreas L."/>
            <person name="Rohde M."/>
            <person name="Galperin M.Y."/>
            <person name="Jogler C."/>
        </authorList>
    </citation>
    <scope>NUCLEOTIDE SEQUENCE [LARGE SCALE GENOMIC DNA]</scope>
    <source>
        <strain evidence="2 3">LF1</strain>
    </source>
</reference>
<sequence>MRHRDRIQNWLSTLAVSWASRHLHLLPFFVCWGLSLSSGASAFALVLLGLISAPYLMLWLACRSLATWSGVTLIALTLAGFWYLGVDAFGYVNKDAQGGLNLVFAPVYQLGAGFCTMCIAVTLDWTERRMVGLLSARTRSGG</sequence>
<comment type="caution">
    <text evidence="2">The sequence shown here is derived from an EMBL/GenBank/DDBJ whole genome shotgun (WGS) entry which is preliminary data.</text>
</comment>
<evidence type="ECO:0000313" key="3">
    <source>
        <dbReference type="Proteomes" id="UP000322699"/>
    </source>
</evidence>
<evidence type="ECO:0000313" key="2">
    <source>
        <dbReference type="EMBL" id="KAA1256952.1"/>
    </source>
</evidence>
<keyword evidence="1" id="KW-0812">Transmembrane</keyword>
<feature type="transmembrane region" description="Helical" evidence="1">
    <location>
        <begin position="25"/>
        <end position="53"/>
    </location>
</feature>
<organism evidence="2 3">
    <name type="scientific">Rubripirellula obstinata</name>
    <dbReference type="NCBI Taxonomy" id="406547"/>
    <lineage>
        <taxon>Bacteria</taxon>
        <taxon>Pseudomonadati</taxon>
        <taxon>Planctomycetota</taxon>
        <taxon>Planctomycetia</taxon>
        <taxon>Pirellulales</taxon>
        <taxon>Pirellulaceae</taxon>
        <taxon>Rubripirellula</taxon>
    </lineage>
</organism>
<keyword evidence="1" id="KW-0472">Membrane</keyword>
<dbReference type="AlphaFoldDB" id="A0A5B1C9K2"/>
<name>A0A5B1C9K2_9BACT</name>
<dbReference type="Proteomes" id="UP000322699">
    <property type="component" value="Unassembled WGS sequence"/>
</dbReference>
<feature type="transmembrane region" description="Helical" evidence="1">
    <location>
        <begin position="65"/>
        <end position="84"/>
    </location>
</feature>
<accession>A0A5B1C9K2</accession>